<dbReference type="GO" id="GO:0004519">
    <property type="term" value="F:endonuclease activity"/>
    <property type="evidence" value="ECO:0007669"/>
    <property type="project" value="UniProtKB-KW"/>
</dbReference>
<dbReference type="InterPro" id="IPR036415">
    <property type="entry name" value="Lamin_tail_dom_sf"/>
</dbReference>
<evidence type="ECO:0000256" key="2">
    <source>
        <dbReference type="ARBA" id="ARBA00022759"/>
    </source>
</evidence>
<dbReference type="PROSITE" id="PS51841">
    <property type="entry name" value="LTD"/>
    <property type="match status" value="1"/>
</dbReference>
<sequence length="327" mass="34868">MRGWTALLALVVLSGCLSGLPAAEQTPTADPTSHSAATSSLPGGDAVRVTVTEVVDGDTIKIAYANGSRDSVRLLGVDTPEVHVENTPDEFAGVPDTEAGRRCLRQAGEAASAYANERLAGETVTIRFDERADRRGYYDRLLGYVIVDGESFNQALLRLGHARVYESTFTERERYEVTAADARAAGRGLWSCADPDAELDAGTDASSETVTPIADGGTGPLRVADIHADAAGNDHENLNDEYVVFRTAADTRVDLSGWTVSDAANHTYTIPDGTVLDPDTELTLRTGSGTNAETTLYWNAESAIWNNNGDEIVVRNASGAVVVRRSY</sequence>
<keyword evidence="2" id="KW-0255">Endonuclease</keyword>
<feature type="domain" description="TNase-like" evidence="5">
    <location>
        <begin position="45"/>
        <end position="192"/>
    </location>
</feature>
<dbReference type="RefSeq" id="WP_089767242.1">
    <property type="nucleotide sequence ID" value="NZ_FNPB01000006.1"/>
</dbReference>
<dbReference type="InterPro" id="IPR016071">
    <property type="entry name" value="Staphylococal_nuclease_OB-fold"/>
</dbReference>
<dbReference type="Pfam" id="PF00932">
    <property type="entry name" value="LTD"/>
    <property type="match status" value="1"/>
</dbReference>
<dbReference type="PROSITE" id="PS01123">
    <property type="entry name" value="TNASE_1"/>
    <property type="match status" value="1"/>
</dbReference>
<dbReference type="SMART" id="SM00318">
    <property type="entry name" value="SNc"/>
    <property type="match status" value="1"/>
</dbReference>
<dbReference type="Proteomes" id="UP000199170">
    <property type="component" value="Unassembled WGS sequence"/>
</dbReference>
<dbReference type="SUPFAM" id="SSF50199">
    <property type="entry name" value="Staphylococcal nuclease"/>
    <property type="match status" value="1"/>
</dbReference>
<dbReference type="PANTHER" id="PTHR12302:SF3">
    <property type="entry name" value="SERINE_THREONINE-PROTEIN KINASE 31"/>
    <property type="match status" value="1"/>
</dbReference>
<dbReference type="STRING" id="660517.SAMN04487946_106138"/>
<evidence type="ECO:0000256" key="3">
    <source>
        <dbReference type="ARBA" id="ARBA00022801"/>
    </source>
</evidence>
<evidence type="ECO:0000256" key="4">
    <source>
        <dbReference type="SAM" id="MobiDB-lite"/>
    </source>
</evidence>
<keyword evidence="3" id="KW-0378">Hydrolase</keyword>
<dbReference type="InterPro" id="IPR035437">
    <property type="entry name" value="SNase_OB-fold_sf"/>
</dbReference>
<feature type="domain" description="LTD" evidence="6">
    <location>
        <begin position="206"/>
        <end position="327"/>
    </location>
</feature>
<protein>
    <submittedName>
        <fullName evidence="7">Micrococcal nuclease</fullName>
    </submittedName>
</protein>
<dbReference type="GO" id="GO:0016787">
    <property type="term" value="F:hydrolase activity"/>
    <property type="evidence" value="ECO:0007669"/>
    <property type="project" value="UniProtKB-KW"/>
</dbReference>
<dbReference type="InterPro" id="IPR001322">
    <property type="entry name" value="Lamin_tail_dom"/>
</dbReference>
<keyword evidence="1" id="KW-0540">Nuclease</keyword>
<dbReference type="AlphaFoldDB" id="A0A1H3H3Z0"/>
<evidence type="ECO:0000313" key="8">
    <source>
        <dbReference type="Proteomes" id="UP000199170"/>
    </source>
</evidence>
<name>A0A1H3H3Z0_9EURY</name>
<dbReference type="Gene3D" id="2.60.40.1260">
    <property type="entry name" value="Lamin Tail domain"/>
    <property type="match status" value="1"/>
</dbReference>
<dbReference type="Pfam" id="PF00565">
    <property type="entry name" value="SNase"/>
    <property type="match status" value="1"/>
</dbReference>
<organism evidence="7 8">
    <name type="scientific">Halobellus clavatus</name>
    <dbReference type="NCBI Taxonomy" id="660517"/>
    <lineage>
        <taxon>Archaea</taxon>
        <taxon>Methanobacteriati</taxon>
        <taxon>Methanobacteriota</taxon>
        <taxon>Stenosarchaea group</taxon>
        <taxon>Halobacteria</taxon>
        <taxon>Halobacteriales</taxon>
        <taxon>Haloferacaceae</taxon>
        <taxon>Halobellus</taxon>
    </lineage>
</organism>
<dbReference type="OrthoDB" id="3327at2157"/>
<feature type="compositionally biased region" description="Polar residues" evidence="4">
    <location>
        <begin position="25"/>
        <end position="41"/>
    </location>
</feature>
<evidence type="ECO:0000259" key="5">
    <source>
        <dbReference type="PROSITE" id="PS50830"/>
    </source>
</evidence>
<dbReference type="InterPro" id="IPR002071">
    <property type="entry name" value="Thermonucl_AS"/>
</dbReference>
<dbReference type="PROSITE" id="PS51257">
    <property type="entry name" value="PROKAR_LIPOPROTEIN"/>
    <property type="match status" value="1"/>
</dbReference>
<evidence type="ECO:0000313" key="7">
    <source>
        <dbReference type="EMBL" id="SDY09945.1"/>
    </source>
</evidence>
<dbReference type="EMBL" id="FNPB01000006">
    <property type="protein sequence ID" value="SDY09945.1"/>
    <property type="molecule type" value="Genomic_DNA"/>
</dbReference>
<feature type="region of interest" description="Disordered" evidence="4">
    <location>
        <begin position="24"/>
        <end position="43"/>
    </location>
</feature>
<evidence type="ECO:0000259" key="6">
    <source>
        <dbReference type="PROSITE" id="PS51841"/>
    </source>
</evidence>
<dbReference type="Gene3D" id="2.40.50.90">
    <property type="match status" value="1"/>
</dbReference>
<dbReference type="PROSITE" id="PS50830">
    <property type="entry name" value="TNASE_3"/>
    <property type="match status" value="1"/>
</dbReference>
<proteinExistence type="predicted"/>
<reference evidence="8" key="1">
    <citation type="submission" date="2016-10" db="EMBL/GenBank/DDBJ databases">
        <authorList>
            <person name="Varghese N."/>
            <person name="Submissions S."/>
        </authorList>
    </citation>
    <scope>NUCLEOTIDE SEQUENCE [LARGE SCALE GENOMIC DNA]</scope>
    <source>
        <strain evidence="8">CGMCC 1.10118</strain>
    </source>
</reference>
<accession>A0A1H3H3Z0</accession>
<dbReference type="GO" id="GO:0003676">
    <property type="term" value="F:nucleic acid binding"/>
    <property type="evidence" value="ECO:0007669"/>
    <property type="project" value="InterPro"/>
</dbReference>
<gene>
    <name evidence="7" type="ORF">SAMN04487946_106138</name>
</gene>
<dbReference type="PANTHER" id="PTHR12302">
    <property type="entry name" value="EBNA2 BINDING PROTEIN P100"/>
    <property type="match status" value="1"/>
</dbReference>
<keyword evidence="8" id="KW-1185">Reference proteome</keyword>
<evidence type="ECO:0000256" key="1">
    <source>
        <dbReference type="ARBA" id="ARBA00022722"/>
    </source>
</evidence>
<dbReference type="SUPFAM" id="SSF74853">
    <property type="entry name" value="Lamin A/C globular tail domain"/>
    <property type="match status" value="1"/>
</dbReference>